<dbReference type="PROSITE" id="PS51034">
    <property type="entry name" value="ZP_2"/>
    <property type="match status" value="1"/>
</dbReference>
<dbReference type="PANTHER" id="PTHR46560:SF9">
    <property type="entry name" value="ZP DOMAIN-CONTAINING PROTEIN"/>
    <property type="match status" value="1"/>
</dbReference>
<dbReference type="AlphaFoldDB" id="A0A6G0TGX9"/>
<dbReference type="Gene3D" id="2.60.40.4100">
    <property type="entry name" value="Zona pellucida, ZP-C domain"/>
    <property type="match status" value="1"/>
</dbReference>
<evidence type="ECO:0000313" key="5">
    <source>
        <dbReference type="EMBL" id="KAE9532107.1"/>
    </source>
</evidence>
<keyword evidence="1" id="KW-1015">Disulfide bond</keyword>
<proteinExistence type="predicted"/>
<name>A0A6G0TGX9_APHGL</name>
<accession>A0A6G0TGX9</accession>
<dbReference type="InterPro" id="IPR042235">
    <property type="entry name" value="ZP-C_dom"/>
</dbReference>
<evidence type="ECO:0000256" key="2">
    <source>
        <dbReference type="SAM" id="MobiDB-lite"/>
    </source>
</evidence>
<dbReference type="PANTHER" id="PTHR46560">
    <property type="entry name" value="CYPHER, ISOFORM B"/>
    <property type="match status" value="1"/>
</dbReference>
<keyword evidence="3" id="KW-1133">Transmembrane helix</keyword>
<protein>
    <recommendedName>
        <fullName evidence="4">ZP domain-containing protein</fullName>
    </recommendedName>
</protein>
<dbReference type="SMART" id="SM00241">
    <property type="entry name" value="ZP"/>
    <property type="match status" value="1"/>
</dbReference>
<dbReference type="InterPro" id="IPR055355">
    <property type="entry name" value="ZP-C"/>
</dbReference>
<reference evidence="5 6" key="1">
    <citation type="submission" date="2019-08" db="EMBL/GenBank/DDBJ databases">
        <title>The genome of the soybean aphid Biotype 1, its phylome, world population structure and adaptation to the North American continent.</title>
        <authorList>
            <person name="Giordano R."/>
            <person name="Donthu R.K."/>
            <person name="Hernandez A.G."/>
            <person name="Wright C.L."/>
            <person name="Zimin A.V."/>
        </authorList>
    </citation>
    <scope>NUCLEOTIDE SEQUENCE [LARGE SCALE GENOMIC DNA]</scope>
    <source>
        <tissue evidence="5">Whole aphids</tissue>
    </source>
</reference>
<feature type="transmembrane region" description="Helical" evidence="3">
    <location>
        <begin position="333"/>
        <end position="355"/>
    </location>
</feature>
<evidence type="ECO:0000313" key="6">
    <source>
        <dbReference type="Proteomes" id="UP000475862"/>
    </source>
</evidence>
<evidence type="ECO:0000256" key="3">
    <source>
        <dbReference type="SAM" id="Phobius"/>
    </source>
</evidence>
<dbReference type="InterPro" id="IPR001507">
    <property type="entry name" value="ZP_dom"/>
</dbReference>
<sequence>MLCITTKNLVLQQQPHQFNTPSCALWSEDTVMRINYGQNLVEEEFVPSVTATCKAGYMTIKVTTNQPFVGAVHARDYRSPSCLSYGNGTKLTTLGINLLATQGSTDYCGIFINNKTEERSVPIAIRIHRTLELADDKYYVITCGKSGFKNSKNETSLVSLKFLENGKRIQEVVYSHPYTLRAEISRHDGAYGIRVKNCFAFNKRNNSVNLINELGCPSNSKVITPFKYDPKSGYADAALSSMFRFPDSPELYFQCDIEVCRGACPEPDCDGVSAVQLQQLQQQQIRYEFAVDSPAENGTLTASTTVFVLEPGETARSLTLCDDPADGGIRPPWLLYLCIAFGLMFLIMLVINVFLCSAMTCSCARTDIIEKEPSIIEDYDPYRSWHGSQYGSRYSLNGKPGYVSGGSTMNSTRSMSTNSDHYAIVHSRPGSRYSGTAKHQPHMRGPPSNIGSHYSGK</sequence>
<feature type="region of interest" description="Disordered" evidence="2">
    <location>
        <begin position="431"/>
        <end position="457"/>
    </location>
</feature>
<keyword evidence="6" id="KW-1185">Reference proteome</keyword>
<evidence type="ECO:0000259" key="4">
    <source>
        <dbReference type="PROSITE" id="PS51034"/>
    </source>
</evidence>
<feature type="domain" description="ZP" evidence="4">
    <location>
        <begin position="52"/>
        <end position="276"/>
    </location>
</feature>
<keyword evidence="3" id="KW-0812">Transmembrane</keyword>
<keyword evidence="3" id="KW-0472">Membrane</keyword>
<evidence type="ECO:0000256" key="1">
    <source>
        <dbReference type="ARBA" id="ARBA00023157"/>
    </source>
</evidence>
<comment type="caution">
    <text evidence="5">The sequence shown here is derived from an EMBL/GenBank/DDBJ whole genome shotgun (WGS) entry which is preliminary data.</text>
</comment>
<dbReference type="Pfam" id="PF00100">
    <property type="entry name" value="Zona_pellucida"/>
    <property type="match status" value="1"/>
</dbReference>
<dbReference type="EMBL" id="VYZN01000040">
    <property type="protein sequence ID" value="KAE9532107.1"/>
    <property type="molecule type" value="Genomic_DNA"/>
</dbReference>
<organism evidence="5 6">
    <name type="scientific">Aphis glycines</name>
    <name type="common">Soybean aphid</name>
    <dbReference type="NCBI Taxonomy" id="307491"/>
    <lineage>
        <taxon>Eukaryota</taxon>
        <taxon>Metazoa</taxon>
        <taxon>Ecdysozoa</taxon>
        <taxon>Arthropoda</taxon>
        <taxon>Hexapoda</taxon>
        <taxon>Insecta</taxon>
        <taxon>Pterygota</taxon>
        <taxon>Neoptera</taxon>
        <taxon>Paraneoptera</taxon>
        <taxon>Hemiptera</taxon>
        <taxon>Sternorrhyncha</taxon>
        <taxon>Aphidomorpha</taxon>
        <taxon>Aphidoidea</taxon>
        <taxon>Aphididae</taxon>
        <taxon>Aphidini</taxon>
        <taxon>Aphis</taxon>
        <taxon>Aphis</taxon>
    </lineage>
</organism>
<dbReference type="OrthoDB" id="8171348at2759"/>
<dbReference type="Proteomes" id="UP000475862">
    <property type="component" value="Unassembled WGS sequence"/>
</dbReference>
<gene>
    <name evidence="5" type="ORF">AGLY_010309</name>
</gene>